<organism evidence="2 3">
    <name type="scientific">Winslowiella arboricola</name>
    <dbReference type="NCBI Taxonomy" id="2978220"/>
    <lineage>
        <taxon>Bacteria</taxon>
        <taxon>Pseudomonadati</taxon>
        <taxon>Pseudomonadota</taxon>
        <taxon>Gammaproteobacteria</taxon>
        <taxon>Enterobacterales</taxon>
        <taxon>Erwiniaceae</taxon>
        <taxon>Winslowiella</taxon>
    </lineage>
</organism>
<feature type="region of interest" description="Disordered" evidence="1">
    <location>
        <begin position="73"/>
        <end position="96"/>
    </location>
</feature>
<dbReference type="EMBL" id="JAODIM010000041">
    <property type="protein sequence ID" value="MCU5778399.1"/>
    <property type="molecule type" value="Genomic_DNA"/>
</dbReference>
<dbReference type="Proteomes" id="UP001064262">
    <property type="component" value="Unassembled WGS sequence"/>
</dbReference>
<feature type="compositionally biased region" description="Polar residues" evidence="1">
    <location>
        <begin position="79"/>
        <end position="90"/>
    </location>
</feature>
<comment type="caution">
    <text evidence="2">The sequence shown here is derived from an EMBL/GenBank/DDBJ whole genome shotgun (WGS) entry which is preliminary data.</text>
</comment>
<keyword evidence="3" id="KW-1185">Reference proteome</keyword>
<proteinExistence type="predicted"/>
<reference evidence="2" key="1">
    <citation type="submission" date="2022-09" db="EMBL/GenBank/DDBJ databases">
        <title>Winslowiella arboricola sp. nov., isolated from bleeding cankers on broadleaf hosts.</title>
        <authorList>
            <person name="Brady C."/>
            <person name="Kaur S."/>
            <person name="Crampton B."/>
            <person name="Maddock D."/>
            <person name="Arnold D."/>
            <person name="Denman S."/>
        </authorList>
    </citation>
    <scope>NUCLEOTIDE SEQUENCE</scope>
    <source>
        <strain evidence="2">BAC 15a-03b</strain>
    </source>
</reference>
<dbReference type="RefSeq" id="WP_267143016.1">
    <property type="nucleotide sequence ID" value="NZ_JAODIL010000074.1"/>
</dbReference>
<evidence type="ECO:0000256" key="1">
    <source>
        <dbReference type="SAM" id="MobiDB-lite"/>
    </source>
</evidence>
<evidence type="ECO:0000313" key="2">
    <source>
        <dbReference type="EMBL" id="MCU5778399.1"/>
    </source>
</evidence>
<evidence type="ECO:0000313" key="3">
    <source>
        <dbReference type="Proteomes" id="UP001064262"/>
    </source>
</evidence>
<protein>
    <submittedName>
        <fullName evidence="2">Uncharacterized protein</fullName>
    </submittedName>
</protein>
<accession>A0A9J6PWL6</accession>
<sequence length="127" mass="14550">MTAKQRRARTMNFDLVSPGNRIEHDIRINELPVKNGQQYVIVEIPEFANAEVFQIALQSAVNTLAAINFRKQEERKTTPQRNAVQNNAETFTDRNTQRLNQLKESILQDGHCYQRGKSVSGLALIRQ</sequence>
<gene>
    <name evidence="2" type="ORF">N5923_12950</name>
</gene>
<name>A0A9J6PWL6_9GAMM</name>
<dbReference type="AlphaFoldDB" id="A0A9J6PWL6"/>